<evidence type="ECO:0000256" key="3">
    <source>
        <dbReference type="SAM" id="SignalP"/>
    </source>
</evidence>
<feature type="transmembrane region" description="Helical" evidence="2">
    <location>
        <begin position="71"/>
        <end position="92"/>
    </location>
</feature>
<feature type="chain" id="PRO_5034031274" evidence="3">
    <location>
        <begin position="19"/>
        <end position="266"/>
    </location>
</feature>
<feature type="compositionally biased region" description="Polar residues" evidence="1">
    <location>
        <begin position="216"/>
        <end position="228"/>
    </location>
</feature>
<comment type="caution">
    <text evidence="4">The sequence shown here is derived from an EMBL/GenBank/DDBJ whole genome shotgun (WGS) entry which is preliminary data.</text>
</comment>
<dbReference type="AlphaFoldDB" id="A0A8H7PTI7"/>
<keyword evidence="2" id="KW-0472">Membrane</keyword>
<feature type="signal peptide" evidence="3">
    <location>
        <begin position="1"/>
        <end position="18"/>
    </location>
</feature>
<organism evidence="4 5">
    <name type="scientific">Mortierella isabellina</name>
    <name type="common">Filamentous fungus</name>
    <name type="synonym">Umbelopsis isabellina</name>
    <dbReference type="NCBI Taxonomy" id="91625"/>
    <lineage>
        <taxon>Eukaryota</taxon>
        <taxon>Fungi</taxon>
        <taxon>Fungi incertae sedis</taxon>
        <taxon>Mucoromycota</taxon>
        <taxon>Mucoromycotina</taxon>
        <taxon>Umbelopsidomycetes</taxon>
        <taxon>Umbelopsidales</taxon>
        <taxon>Umbelopsidaceae</taxon>
        <taxon>Umbelopsis</taxon>
    </lineage>
</organism>
<feature type="region of interest" description="Disordered" evidence="1">
    <location>
        <begin position="212"/>
        <end position="266"/>
    </location>
</feature>
<keyword evidence="3" id="KW-0732">Signal</keyword>
<keyword evidence="2" id="KW-1133">Transmembrane helix</keyword>
<feature type="compositionally biased region" description="Acidic residues" evidence="1">
    <location>
        <begin position="229"/>
        <end position="252"/>
    </location>
</feature>
<sequence>MNRVALAAVFILPALIQAQSNTKNGTVISSTYKSTQEAPETEFGHQIEVALSIVFLLLGMGTGLAKGIYSLILWILWPTIVLSKLIFHVFIYTPYSAVAHIMHVLYPVATFCFAAACFGIFIGGFAGIASEAISSLLIALTWGTPQTKVMLANSSQPSSRPPSSSDTSAPLPVTERIMNFGRRASRDFLHSGRSSSASSVIDNGYFGERFGERPSQRASVRTRQLSFQESEDLNEEDDVQSETSWDDNDDDMFTLSPMHPTVRRRK</sequence>
<protein>
    <submittedName>
        <fullName evidence="4">Uncharacterized protein</fullName>
    </submittedName>
</protein>
<gene>
    <name evidence="4" type="ORF">INT43_002104</name>
</gene>
<keyword evidence="5" id="KW-1185">Reference proteome</keyword>
<evidence type="ECO:0000313" key="4">
    <source>
        <dbReference type="EMBL" id="KAG2179254.1"/>
    </source>
</evidence>
<reference evidence="4" key="1">
    <citation type="submission" date="2020-12" db="EMBL/GenBank/DDBJ databases">
        <title>Metabolic potential, ecology and presence of endohyphal bacteria is reflected in genomic diversity of Mucoromycotina.</title>
        <authorList>
            <person name="Muszewska A."/>
            <person name="Okrasinska A."/>
            <person name="Steczkiewicz K."/>
            <person name="Drgas O."/>
            <person name="Orlowska M."/>
            <person name="Perlinska-Lenart U."/>
            <person name="Aleksandrzak-Piekarczyk T."/>
            <person name="Szatraj K."/>
            <person name="Zielenkiewicz U."/>
            <person name="Pilsyk S."/>
            <person name="Malc E."/>
            <person name="Mieczkowski P."/>
            <person name="Kruszewska J.S."/>
            <person name="Biernat P."/>
            <person name="Pawlowska J."/>
        </authorList>
    </citation>
    <scope>NUCLEOTIDE SEQUENCE</scope>
    <source>
        <strain evidence="4">WA0000067209</strain>
    </source>
</reference>
<keyword evidence="2" id="KW-0812">Transmembrane</keyword>
<name>A0A8H7PTI7_MORIS</name>
<dbReference type="OrthoDB" id="2270199at2759"/>
<feature type="transmembrane region" description="Helical" evidence="2">
    <location>
        <begin position="104"/>
        <end position="128"/>
    </location>
</feature>
<dbReference type="Proteomes" id="UP000654370">
    <property type="component" value="Unassembled WGS sequence"/>
</dbReference>
<evidence type="ECO:0000256" key="1">
    <source>
        <dbReference type="SAM" id="MobiDB-lite"/>
    </source>
</evidence>
<evidence type="ECO:0000256" key="2">
    <source>
        <dbReference type="SAM" id="Phobius"/>
    </source>
</evidence>
<dbReference type="EMBL" id="JAEPQZ010000007">
    <property type="protein sequence ID" value="KAG2179254.1"/>
    <property type="molecule type" value="Genomic_DNA"/>
</dbReference>
<feature type="region of interest" description="Disordered" evidence="1">
    <location>
        <begin position="151"/>
        <end position="171"/>
    </location>
</feature>
<feature type="compositionally biased region" description="Low complexity" evidence="1">
    <location>
        <begin position="154"/>
        <end position="170"/>
    </location>
</feature>
<proteinExistence type="predicted"/>
<accession>A0A8H7PTI7</accession>
<evidence type="ECO:0000313" key="5">
    <source>
        <dbReference type="Proteomes" id="UP000654370"/>
    </source>
</evidence>